<dbReference type="InterPro" id="IPR025948">
    <property type="entry name" value="HTH-like_dom"/>
</dbReference>
<dbReference type="PANTHER" id="PTHR46889">
    <property type="entry name" value="TRANSPOSASE INSF FOR INSERTION SEQUENCE IS3B-RELATED"/>
    <property type="match status" value="1"/>
</dbReference>
<dbReference type="InterPro" id="IPR050900">
    <property type="entry name" value="Transposase_IS3/IS150/IS904"/>
</dbReference>
<dbReference type="AlphaFoldDB" id="A0A840PD11"/>
<dbReference type="PANTHER" id="PTHR46889:SF4">
    <property type="entry name" value="TRANSPOSASE INSO FOR INSERTION SEQUENCE ELEMENT IS911B-RELATED"/>
    <property type="match status" value="1"/>
</dbReference>
<gene>
    <name evidence="2" type="ORF">HNP84_009067</name>
</gene>
<proteinExistence type="predicted"/>
<accession>A0A840PD11</accession>
<reference evidence="2 3" key="1">
    <citation type="submission" date="2020-08" db="EMBL/GenBank/DDBJ databases">
        <title>Genomic Encyclopedia of Type Strains, Phase IV (KMG-IV): sequencing the most valuable type-strain genomes for metagenomic binning, comparative biology and taxonomic classification.</title>
        <authorList>
            <person name="Goeker M."/>
        </authorList>
    </citation>
    <scope>NUCLEOTIDE SEQUENCE [LARGE SCALE GENOMIC DNA]</scope>
    <source>
        <strain evidence="2 3">DSM 45615</strain>
    </source>
</reference>
<evidence type="ECO:0000313" key="2">
    <source>
        <dbReference type="EMBL" id="MBB5139304.1"/>
    </source>
</evidence>
<dbReference type="Pfam" id="PF13276">
    <property type="entry name" value="HTH_21"/>
    <property type="match status" value="1"/>
</dbReference>
<organism evidence="2 3">
    <name type="scientific">Thermocatellispora tengchongensis</name>
    <dbReference type="NCBI Taxonomy" id="1073253"/>
    <lineage>
        <taxon>Bacteria</taxon>
        <taxon>Bacillati</taxon>
        <taxon>Actinomycetota</taxon>
        <taxon>Actinomycetes</taxon>
        <taxon>Streptosporangiales</taxon>
        <taxon>Streptosporangiaceae</taxon>
        <taxon>Thermocatellispora</taxon>
    </lineage>
</organism>
<comment type="caution">
    <text evidence="2">The sequence shown here is derived from an EMBL/GenBank/DDBJ whole genome shotgun (WGS) entry which is preliminary data.</text>
</comment>
<keyword evidence="3" id="KW-1185">Reference proteome</keyword>
<sequence>MPRWHKEIKRIHGEFDGTYGSPRLTAELRAVRRRVNRKRVKRVFGIAGVRLRRKVRTTVSEPSHQKVPDLLQRDFTPPAPGRRYVGDITYLPLADGGFLYLATVLDLPHAVRRAGRSRITCAPSRWPTTHAARLAVFGWITRYNTRWRHSTLDYFSPTEYEQRLLDTVLLAA</sequence>
<dbReference type="EMBL" id="JACHGN010000028">
    <property type="protein sequence ID" value="MBB5139304.1"/>
    <property type="molecule type" value="Genomic_DNA"/>
</dbReference>
<dbReference type="SUPFAM" id="SSF53098">
    <property type="entry name" value="Ribonuclease H-like"/>
    <property type="match status" value="1"/>
</dbReference>
<name>A0A840PD11_9ACTN</name>
<evidence type="ECO:0000259" key="1">
    <source>
        <dbReference type="Pfam" id="PF13276"/>
    </source>
</evidence>
<evidence type="ECO:0000313" key="3">
    <source>
        <dbReference type="Proteomes" id="UP000578449"/>
    </source>
</evidence>
<dbReference type="Proteomes" id="UP000578449">
    <property type="component" value="Unassembled WGS sequence"/>
</dbReference>
<protein>
    <submittedName>
        <fullName evidence="2">Transposase InsO family protein</fullName>
    </submittedName>
</protein>
<feature type="domain" description="HTH-like" evidence="1">
    <location>
        <begin position="6"/>
        <end position="55"/>
    </location>
</feature>
<dbReference type="InterPro" id="IPR012337">
    <property type="entry name" value="RNaseH-like_sf"/>
</dbReference>